<dbReference type="NCBIfam" id="NF040941">
    <property type="entry name" value="GGGWT_bact"/>
    <property type="match status" value="1"/>
</dbReference>
<proteinExistence type="predicted"/>
<dbReference type="GeneTree" id="ENSGT00940000157946"/>
<protein>
    <submittedName>
        <fullName evidence="8">Fibrinogen like 2</fullName>
    </submittedName>
</protein>
<evidence type="ECO:0000256" key="5">
    <source>
        <dbReference type="SAM" id="MobiDB-lite"/>
    </source>
</evidence>
<evidence type="ECO:0000256" key="6">
    <source>
        <dbReference type="SAM" id="SignalP"/>
    </source>
</evidence>
<dbReference type="GO" id="GO:0034116">
    <property type="term" value="P:positive regulation of heterotypic cell-cell adhesion"/>
    <property type="evidence" value="ECO:0007669"/>
    <property type="project" value="TreeGrafter"/>
</dbReference>
<dbReference type="PANTHER" id="PTHR47221:SF5">
    <property type="entry name" value="FIBRINOGEN C-TERMINAL DOMAIN-CONTAINING PROTEIN"/>
    <property type="match status" value="1"/>
</dbReference>
<evidence type="ECO:0000256" key="3">
    <source>
        <dbReference type="ARBA" id="ARBA00023157"/>
    </source>
</evidence>
<feature type="chain" id="PRO_5018713010" evidence="6">
    <location>
        <begin position="24"/>
        <end position="456"/>
    </location>
</feature>
<dbReference type="PROSITE" id="PS00514">
    <property type="entry name" value="FIBRINOGEN_C_1"/>
    <property type="match status" value="1"/>
</dbReference>
<dbReference type="GO" id="GO:0042730">
    <property type="term" value="P:fibrinolysis"/>
    <property type="evidence" value="ECO:0007669"/>
    <property type="project" value="TreeGrafter"/>
</dbReference>
<dbReference type="GO" id="GO:0030674">
    <property type="term" value="F:protein-macromolecule adaptor activity"/>
    <property type="evidence" value="ECO:0007669"/>
    <property type="project" value="TreeGrafter"/>
</dbReference>
<dbReference type="SUPFAM" id="SSF56496">
    <property type="entry name" value="Fibrinogen C-terminal domain-like"/>
    <property type="match status" value="1"/>
</dbReference>
<dbReference type="GO" id="GO:0005577">
    <property type="term" value="C:fibrinogen complex"/>
    <property type="evidence" value="ECO:0007669"/>
    <property type="project" value="TreeGrafter"/>
</dbReference>
<dbReference type="InterPro" id="IPR002181">
    <property type="entry name" value="Fibrinogen_a/b/g_C_dom"/>
</dbReference>
<dbReference type="GO" id="GO:0005201">
    <property type="term" value="F:extracellular matrix structural constituent"/>
    <property type="evidence" value="ECO:0007669"/>
    <property type="project" value="TreeGrafter"/>
</dbReference>
<sequence length="456" mass="51713">MRLTVLCVCGTLVAFLSLSRTRAEEGIPLEDRGFGPCLATFRPVGACKPGEHDSTCPYHISLPPLDVHLPLHFLGLENIMQDLQNLKDSVDELREMCADCTGGRAGRNCGKQSERELKGGKNMHEDKTLEENDGDFKHECGKDSGNDHLNTKHISENKLNFMSNKNITATLEPPKKHLPESADKSEDNSLKETELYLVSSHEKTSTSDQATTNSDQIQKNKTIRDCSDHMLRGRSRSGVYMVTPDLRSSSFQVYCDMELDGGGWTLLQRRQDGRVSFNRTWVEYRAGFGVLDGGDFWLGNNKIHPLTRDRDMELRVELEDFQGVTGHAQYEYFRVASERLRYRLTVGGYSGTAGDALRFSKTYDHNNRAFTTPDRDNDRYPSGNCGAYYSSGWWFDACMAANLNGRYYTAGRYKGVRDGIFWGTWHNISSEYYPTNERQSFKSVRMMIRPKSFGSH</sequence>
<dbReference type="PANTHER" id="PTHR47221">
    <property type="entry name" value="FIBRINOGEN ALPHA CHAIN"/>
    <property type="match status" value="1"/>
</dbReference>
<accession>A0A3Q2DV36</accession>
<feature type="domain" description="Fibrinogen C-terminal" evidence="7">
    <location>
        <begin position="217"/>
        <end position="452"/>
    </location>
</feature>
<dbReference type="InterPro" id="IPR020837">
    <property type="entry name" value="Fibrinogen_CS"/>
</dbReference>
<feature type="compositionally biased region" description="Basic and acidic residues" evidence="5">
    <location>
        <begin position="112"/>
        <end position="138"/>
    </location>
</feature>
<feature type="region of interest" description="Disordered" evidence="5">
    <location>
        <begin position="110"/>
        <end position="138"/>
    </location>
</feature>
<feature type="region of interest" description="Disordered" evidence="5">
    <location>
        <begin position="170"/>
        <end position="190"/>
    </location>
</feature>
<reference evidence="8" key="1">
    <citation type="submission" date="2025-08" db="UniProtKB">
        <authorList>
            <consortium name="Ensembl"/>
        </authorList>
    </citation>
    <scope>IDENTIFICATION</scope>
</reference>
<evidence type="ECO:0000313" key="9">
    <source>
        <dbReference type="Proteomes" id="UP000265020"/>
    </source>
</evidence>
<dbReference type="Ensembl" id="ENSCVAT00000005920.1">
    <property type="protein sequence ID" value="ENSCVAP00000023761.1"/>
    <property type="gene ID" value="ENSCVAG00000007370.1"/>
</dbReference>
<dbReference type="Proteomes" id="UP000265020">
    <property type="component" value="Unassembled WGS sequence"/>
</dbReference>
<evidence type="ECO:0000259" key="7">
    <source>
        <dbReference type="PROSITE" id="PS51406"/>
    </source>
</evidence>
<evidence type="ECO:0000256" key="1">
    <source>
        <dbReference type="ARBA" id="ARBA00004613"/>
    </source>
</evidence>
<evidence type="ECO:0000256" key="2">
    <source>
        <dbReference type="ARBA" id="ARBA00022525"/>
    </source>
</evidence>
<evidence type="ECO:0000313" key="8">
    <source>
        <dbReference type="Ensembl" id="ENSCVAP00000023761.1"/>
    </source>
</evidence>
<keyword evidence="3" id="KW-1015">Disulfide bond</keyword>
<dbReference type="GO" id="GO:0072377">
    <property type="term" value="P:blood coagulation, common pathway"/>
    <property type="evidence" value="ECO:0007669"/>
    <property type="project" value="TreeGrafter"/>
</dbReference>
<feature type="compositionally biased region" description="Basic and acidic residues" evidence="5">
    <location>
        <begin position="173"/>
        <end position="190"/>
    </location>
</feature>
<organism evidence="8 9">
    <name type="scientific">Cyprinodon variegatus</name>
    <name type="common">Sheepshead minnow</name>
    <dbReference type="NCBI Taxonomy" id="28743"/>
    <lineage>
        <taxon>Eukaryota</taxon>
        <taxon>Metazoa</taxon>
        <taxon>Chordata</taxon>
        <taxon>Craniata</taxon>
        <taxon>Vertebrata</taxon>
        <taxon>Euteleostomi</taxon>
        <taxon>Actinopterygii</taxon>
        <taxon>Neopterygii</taxon>
        <taxon>Teleostei</taxon>
        <taxon>Neoteleostei</taxon>
        <taxon>Acanthomorphata</taxon>
        <taxon>Ovalentaria</taxon>
        <taxon>Atherinomorphae</taxon>
        <taxon>Cyprinodontiformes</taxon>
        <taxon>Cyprinodontidae</taxon>
        <taxon>Cyprinodon</taxon>
    </lineage>
</organism>
<comment type="subcellular location">
    <subcellularLocation>
        <location evidence="1">Secreted</location>
    </subcellularLocation>
</comment>
<dbReference type="CDD" id="cd00087">
    <property type="entry name" value="FReD"/>
    <property type="match status" value="1"/>
</dbReference>
<dbReference type="SMART" id="SM00186">
    <property type="entry name" value="FBG"/>
    <property type="match status" value="1"/>
</dbReference>
<reference evidence="8" key="2">
    <citation type="submission" date="2025-09" db="UniProtKB">
        <authorList>
            <consortium name="Ensembl"/>
        </authorList>
    </citation>
    <scope>IDENTIFICATION</scope>
</reference>
<keyword evidence="4" id="KW-0325">Glycoprotein</keyword>
<feature type="signal peptide" evidence="6">
    <location>
        <begin position="1"/>
        <end position="23"/>
    </location>
</feature>
<dbReference type="Gene3D" id="3.90.215.10">
    <property type="entry name" value="Gamma Fibrinogen, chain A, domain 1"/>
    <property type="match status" value="1"/>
</dbReference>
<dbReference type="Pfam" id="PF00147">
    <property type="entry name" value="Fibrinogen_C"/>
    <property type="match status" value="1"/>
</dbReference>
<dbReference type="InterPro" id="IPR014716">
    <property type="entry name" value="Fibrinogen_a/b/g_C_1"/>
</dbReference>
<keyword evidence="6" id="KW-0732">Signal</keyword>
<dbReference type="AlphaFoldDB" id="A0A3Q2DV36"/>
<keyword evidence="9" id="KW-1185">Reference proteome</keyword>
<dbReference type="InterPro" id="IPR036056">
    <property type="entry name" value="Fibrinogen-like_C"/>
</dbReference>
<keyword evidence="2" id="KW-0964">Secreted</keyword>
<dbReference type="InterPro" id="IPR037579">
    <property type="entry name" value="FIB_ANG-like"/>
</dbReference>
<dbReference type="PROSITE" id="PS51406">
    <property type="entry name" value="FIBRINOGEN_C_2"/>
    <property type="match status" value="1"/>
</dbReference>
<evidence type="ECO:0000256" key="4">
    <source>
        <dbReference type="ARBA" id="ARBA00023180"/>
    </source>
</evidence>
<dbReference type="GO" id="GO:0070527">
    <property type="term" value="P:platelet aggregation"/>
    <property type="evidence" value="ECO:0007669"/>
    <property type="project" value="TreeGrafter"/>
</dbReference>
<dbReference type="FunFam" id="3.90.215.10:FF:000001">
    <property type="entry name" value="Tenascin isoform 1"/>
    <property type="match status" value="1"/>
</dbReference>
<name>A0A3Q2DV36_CYPVA</name>